<dbReference type="EMBL" id="JAIXNE010000007">
    <property type="protein sequence ID" value="MCA6078960.1"/>
    <property type="molecule type" value="Genomic_DNA"/>
</dbReference>
<sequence>MENKKLTDDEKWAKAQADMAVLSKQPGSFVSEASTPISKLKQPLSKDDYYKVSQRFGFWPMQLAGDDAAYYYLHMPQFMNQQVIMPADDVAKLERNIDPRIENLTFKTAEGTQTEKLKDFLFGKSRKQAMMMMHKGKVVFESFPGMNPSDLHIWMSAGKTPLSLVFTQLVAEGKVDMKDMCSKYIPELQGTVWDDIPVWTAATMCVGLDIEETFKSILMPGSWINNFHSTFLGLYDVPYMKQLQTAKKLPNGEKPGGPSTMRYSSADTLVLQYICEQIENKPFGTILQERVWSKVGFRMPAFLCLAPDGTGVGYGMFSSTAEDMLKFAMLYTPSWNKVAEEQIITDDMWKIFHETGKNEVYRDTEEQHMATQWYGEAPPKNGIQWDNVFDDGAMFKHGNNGQGIYVDPKRDFCAIGFGVAANTSGTDYAPGFMRTAAKLLAGK</sequence>
<keyword evidence="2" id="KW-0378">Hydrolase</keyword>
<comment type="caution">
    <text evidence="2">The sequence shown here is derived from an EMBL/GenBank/DDBJ whole genome shotgun (WGS) entry which is preliminary data.</text>
</comment>
<organism evidence="2 3">
    <name type="scientific">Fulvivirga sedimenti</name>
    <dbReference type="NCBI Taxonomy" id="2879465"/>
    <lineage>
        <taxon>Bacteria</taxon>
        <taxon>Pseudomonadati</taxon>
        <taxon>Bacteroidota</taxon>
        <taxon>Cytophagia</taxon>
        <taxon>Cytophagales</taxon>
        <taxon>Fulvivirgaceae</taxon>
        <taxon>Fulvivirga</taxon>
    </lineage>
</organism>
<proteinExistence type="predicted"/>
<feature type="domain" description="Beta-lactamase-related" evidence="1">
    <location>
        <begin position="129"/>
        <end position="426"/>
    </location>
</feature>
<dbReference type="InterPro" id="IPR050789">
    <property type="entry name" value="Diverse_Enzym_Activities"/>
</dbReference>
<dbReference type="AlphaFoldDB" id="A0A9X1HW07"/>
<dbReference type="PANTHER" id="PTHR43283">
    <property type="entry name" value="BETA-LACTAMASE-RELATED"/>
    <property type="match status" value="1"/>
</dbReference>
<evidence type="ECO:0000313" key="2">
    <source>
        <dbReference type="EMBL" id="MCA6078960.1"/>
    </source>
</evidence>
<dbReference type="Pfam" id="PF00144">
    <property type="entry name" value="Beta-lactamase"/>
    <property type="match status" value="1"/>
</dbReference>
<dbReference type="RefSeq" id="WP_225699818.1">
    <property type="nucleotide sequence ID" value="NZ_JAIXNE010000007.1"/>
</dbReference>
<evidence type="ECO:0000259" key="1">
    <source>
        <dbReference type="Pfam" id="PF00144"/>
    </source>
</evidence>
<dbReference type="InterPro" id="IPR012338">
    <property type="entry name" value="Beta-lactam/transpept-like"/>
</dbReference>
<keyword evidence="3" id="KW-1185">Reference proteome</keyword>
<dbReference type="PANTHER" id="PTHR43283:SF7">
    <property type="entry name" value="BETA-LACTAMASE-RELATED DOMAIN-CONTAINING PROTEIN"/>
    <property type="match status" value="1"/>
</dbReference>
<protein>
    <submittedName>
        <fullName evidence="2">Serine hydrolase</fullName>
    </submittedName>
</protein>
<evidence type="ECO:0000313" key="3">
    <source>
        <dbReference type="Proteomes" id="UP001139409"/>
    </source>
</evidence>
<dbReference type="Gene3D" id="3.40.710.10">
    <property type="entry name" value="DD-peptidase/beta-lactamase superfamily"/>
    <property type="match status" value="1"/>
</dbReference>
<accession>A0A9X1HW07</accession>
<dbReference type="InterPro" id="IPR001466">
    <property type="entry name" value="Beta-lactam-related"/>
</dbReference>
<dbReference type="SUPFAM" id="SSF56601">
    <property type="entry name" value="beta-lactamase/transpeptidase-like"/>
    <property type="match status" value="1"/>
</dbReference>
<name>A0A9X1HW07_9BACT</name>
<gene>
    <name evidence="2" type="ORF">LDX50_29060</name>
</gene>
<dbReference type="Proteomes" id="UP001139409">
    <property type="component" value="Unassembled WGS sequence"/>
</dbReference>
<reference evidence="2" key="1">
    <citation type="submission" date="2021-09" db="EMBL/GenBank/DDBJ databases">
        <title>Fulvivirga sp. isolated from coastal sediment.</title>
        <authorList>
            <person name="Yu H."/>
        </authorList>
    </citation>
    <scope>NUCLEOTIDE SEQUENCE</scope>
    <source>
        <strain evidence="2">1062</strain>
    </source>
</reference>
<dbReference type="GO" id="GO:0016787">
    <property type="term" value="F:hydrolase activity"/>
    <property type="evidence" value="ECO:0007669"/>
    <property type="project" value="UniProtKB-KW"/>
</dbReference>